<dbReference type="Proteomes" id="UP000636800">
    <property type="component" value="Chromosome 6"/>
</dbReference>
<evidence type="ECO:0000313" key="1">
    <source>
        <dbReference type="EMBL" id="KAG0477234.1"/>
    </source>
</evidence>
<evidence type="ECO:0000313" key="4">
    <source>
        <dbReference type="Proteomes" id="UP000639772"/>
    </source>
</evidence>
<dbReference type="EMBL" id="JADCNM010000006">
    <property type="protein sequence ID" value="KAG0478919.1"/>
    <property type="molecule type" value="Genomic_DNA"/>
</dbReference>
<keyword evidence="3" id="KW-1185">Reference proteome</keyword>
<sequence>MVGSRMLEAAKQNHVVGDRLNYPSLKWSPISSDPATALFYINGLLASPRVIEGPLSSLPGCIGTPGALLTPRSSAFGALLHYRGTLTTSLLRAAPRLPAENA</sequence>
<evidence type="ECO:0000313" key="3">
    <source>
        <dbReference type="Proteomes" id="UP000636800"/>
    </source>
</evidence>
<dbReference type="EMBL" id="JADCNL010000006">
    <property type="protein sequence ID" value="KAG0477234.1"/>
    <property type="molecule type" value="Genomic_DNA"/>
</dbReference>
<comment type="caution">
    <text evidence="1">The sequence shown here is derived from an EMBL/GenBank/DDBJ whole genome shotgun (WGS) entry which is preliminary data.</text>
</comment>
<proteinExistence type="predicted"/>
<name>A0A835UVD0_VANPL</name>
<organism evidence="1 3">
    <name type="scientific">Vanilla planifolia</name>
    <name type="common">Vanilla</name>
    <dbReference type="NCBI Taxonomy" id="51239"/>
    <lineage>
        <taxon>Eukaryota</taxon>
        <taxon>Viridiplantae</taxon>
        <taxon>Streptophyta</taxon>
        <taxon>Embryophyta</taxon>
        <taxon>Tracheophyta</taxon>
        <taxon>Spermatophyta</taxon>
        <taxon>Magnoliopsida</taxon>
        <taxon>Liliopsida</taxon>
        <taxon>Asparagales</taxon>
        <taxon>Orchidaceae</taxon>
        <taxon>Vanilloideae</taxon>
        <taxon>Vanilleae</taxon>
        <taxon>Vanilla</taxon>
    </lineage>
</organism>
<protein>
    <submittedName>
        <fullName evidence="1">Uncharacterized protein</fullName>
    </submittedName>
</protein>
<gene>
    <name evidence="2" type="ORF">HPP92_013638</name>
    <name evidence="1" type="ORF">HPP92_014075</name>
</gene>
<dbReference type="Proteomes" id="UP000639772">
    <property type="component" value="Chromosome 6"/>
</dbReference>
<dbReference type="AlphaFoldDB" id="A0A835UVD0"/>
<accession>A0A835UVD0</accession>
<reference evidence="3 4" key="1">
    <citation type="journal article" date="2020" name="Nat. Food">
        <title>A phased Vanilla planifolia genome enables genetic improvement of flavour and production.</title>
        <authorList>
            <person name="Hasing T."/>
            <person name="Tang H."/>
            <person name="Brym M."/>
            <person name="Khazi F."/>
            <person name="Huang T."/>
            <person name="Chambers A.H."/>
        </authorList>
    </citation>
    <scope>NUCLEOTIDE SEQUENCE [LARGE SCALE GENOMIC DNA]</scope>
    <source>
        <tissue evidence="1">Leaf</tissue>
    </source>
</reference>
<evidence type="ECO:0000313" key="2">
    <source>
        <dbReference type="EMBL" id="KAG0478919.1"/>
    </source>
</evidence>